<proteinExistence type="predicted"/>
<evidence type="ECO:0000313" key="3">
    <source>
        <dbReference type="Proteomes" id="UP001488805"/>
    </source>
</evidence>
<comment type="caution">
    <text evidence="2">The sequence shown here is derived from an EMBL/GenBank/DDBJ whole genome shotgun (WGS) entry which is preliminary data.</text>
</comment>
<evidence type="ECO:0000313" key="2">
    <source>
        <dbReference type="EMBL" id="KAK9541718.1"/>
    </source>
</evidence>
<feature type="compositionally biased region" description="Basic and acidic residues" evidence="1">
    <location>
        <begin position="44"/>
        <end position="57"/>
    </location>
</feature>
<feature type="region of interest" description="Disordered" evidence="1">
    <location>
        <begin position="31"/>
        <end position="66"/>
    </location>
</feature>
<protein>
    <submittedName>
        <fullName evidence="2">Uncharacterized protein</fullName>
    </submittedName>
</protein>
<organism evidence="2 3">
    <name type="scientific">Zoarces viviparus</name>
    <name type="common">Viviparous eelpout</name>
    <name type="synonym">Blennius viviparus</name>
    <dbReference type="NCBI Taxonomy" id="48416"/>
    <lineage>
        <taxon>Eukaryota</taxon>
        <taxon>Metazoa</taxon>
        <taxon>Chordata</taxon>
        <taxon>Craniata</taxon>
        <taxon>Vertebrata</taxon>
        <taxon>Euteleostomi</taxon>
        <taxon>Actinopterygii</taxon>
        <taxon>Neopterygii</taxon>
        <taxon>Teleostei</taxon>
        <taxon>Neoteleostei</taxon>
        <taxon>Acanthomorphata</taxon>
        <taxon>Eupercaria</taxon>
        <taxon>Perciformes</taxon>
        <taxon>Cottioidei</taxon>
        <taxon>Zoarcales</taxon>
        <taxon>Zoarcidae</taxon>
        <taxon>Zoarcinae</taxon>
        <taxon>Zoarces</taxon>
    </lineage>
</organism>
<reference evidence="2 3" key="1">
    <citation type="journal article" date="2024" name="Genome Biol. Evol.">
        <title>Chromosome-level genome assembly of the viviparous eelpout Zoarces viviparus.</title>
        <authorList>
            <person name="Fuhrmann N."/>
            <person name="Brasseur M.V."/>
            <person name="Bakowski C.E."/>
            <person name="Podsiadlowski L."/>
            <person name="Prost S."/>
            <person name="Krehenwinkel H."/>
            <person name="Mayer C."/>
        </authorList>
    </citation>
    <scope>NUCLEOTIDE SEQUENCE [LARGE SCALE GENOMIC DNA]</scope>
    <source>
        <strain evidence="2">NO-MEL_2022_Ind0_liver</strain>
    </source>
</reference>
<feature type="region of interest" description="Disordered" evidence="1">
    <location>
        <begin position="81"/>
        <end position="100"/>
    </location>
</feature>
<feature type="compositionally biased region" description="Polar residues" evidence="1">
    <location>
        <begin position="90"/>
        <end position="100"/>
    </location>
</feature>
<evidence type="ECO:0000256" key="1">
    <source>
        <dbReference type="SAM" id="MobiDB-lite"/>
    </source>
</evidence>
<dbReference type="EMBL" id="JBCEZU010000002">
    <property type="protein sequence ID" value="KAK9541718.1"/>
    <property type="molecule type" value="Genomic_DNA"/>
</dbReference>
<sequence length="100" mass="11856">MRSESKDLHRSSTLPSILYAHLLPVSVRKAGDEVKAEPRRRKAMHDSCPDLDQEAKARRQAQLDQRHLEDYRNIHRLRDALRRSREMRQPEQSQRMKLSS</sequence>
<gene>
    <name evidence="2" type="ORF">VZT92_001740</name>
</gene>
<dbReference type="AlphaFoldDB" id="A0AAW1G4X5"/>
<dbReference type="Proteomes" id="UP001488805">
    <property type="component" value="Unassembled WGS sequence"/>
</dbReference>
<name>A0AAW1G4X5_ZOAVI</name>
<accession>A0AAW1G4X5</accession>
<keyword evidence="3" id="KW-1185">Reference proteome</keyword>